<dbReference type="InterPro" id="IPR020472">
    <property type="entry name" value="WD40_PAC1"/>
</dbReference>
<dbReference type="PANTHER" id="PTHR44006">
    <property type="entry name" value="U5 SMALL NUCLEAR RIBONUCLEOPROTEIN 40 KDA PROTEIN"/>
    <property type="match status" value="1"/>
</dbReference>
<dbReference type="PROSITE" id="PS50082">
    <property type="entry name" value="WD_REPEATS_2"/>
    <property type="match status" value="6"/>
</dbReference>
<organism evidence="5 6">
    <name type="scientific">Magnusiomyces paraingens</name>
    <dbReference type="NCBI Taxonomy" id="2606893"/>
    <lineage>
        <taxon>Eukaryota</taxon>
        <taxon>Fungi</taxon>
        <taxon>Dikarya</taxon>
        <taxon>Ascomycota</taxon>
        <taxon>Saccharomycotina</taxon>
        <taxon>Dipodascomycetes</taxon>
        <taxon>Dipodascales</taxon>
        <taxon>Dipodascaceae</taxon>
        <taxon>Magnusiomyces</taxon>
    </lineage>
</organism>
<evidence type="ECO:0000313" key="5">
    <source>
        <dbReference type="EMBL" id="VVT50977.1"/>
    </source>
</evidence>
<feature type="repeat" description="WD" evidence="3">
    <location>
        <begin position="353"/>
        <end position="391"/>
    </location>
</feature>
<feature type="repeat" description="WD" evidence="3">
    <location>
        <begin position="81"/>
        <end position="122"/>
    </location>
</feature>
<feature type="region of interest" description="Disordered" evidence="4">
    <location>
        <begin position="1"/>
        <end position="26"/>
    </location>
</feature>
<dbReference type="PRINTS" id="PR00320">
    <property type="entry name" value="GPROTEINBRPT"/>
</dbReference>
<dbReference type="Proteomes" id="UP000398389">
    <property type="component" value="Unassembled WGS sequence"/>
</dbReference>
<dbReference type="GO" id="GO:0071013">
    <property type="term" value="C:catalytic step 2 spliceosome"/>
    <property type="evidence" value="ECO:0007669"/>
    <property type="project" value="TreeGrafter"/>
</dbReference>
<evidence type="ECO:0000256" key="4">
    <source>
        <dbReference type="SAM" id="MobiDB-lite"/>
    </source>
</evidence>
<feature type="compositionally biased region" description="Polar residues" evidence="4">
    <location>
        <begin position="11"/>
        <end position="26"/>
    </location>
</feature>
<dbReference type="PROSITE" id="PS50294">
    <property type="entry name" value="WD_REPEATS_REGION"/>
    <property type="match status" value="3"/>
</dbReference>
<dbReference type="InterPro" id="IPR015943">
    <property type="entry name" value="WD40/YVTN_repeat-like_dom_sf"/>
</dbReference>
<dbReference type="Pfam" id="PF00400">
    <property type="entry name" value="WD40"/>
    <property type="match status" value="5"/>
</dbReference>
<dbReference type="InterPro" id="IPR036322">
    <property type="entry name" value="WD40_repeat_dom_sf"/>
</dbReference>
<dbReference type="CDD" id="cd00200">
    <property type="entry name" value="WD40"/>
    <property type="match status" value="1"/>
</dbReference>
<dbReference type="RefSeq" id="XP_031853552.1">
    <property type="nucleotide sequence ID" value="XM_031997661.1"/>
</dbReference>
<sequence length="391" mass="41432">MSLVKRARTSGPESSSNALIQTQQNERLTRLNAPTVQLSGHEGPVLAVKFDPTGDYIASSGIQRDIFIWKTYEDNAHLLTLSGHKRAVLDIAWSRDGSQLFSASADHTVATTDVYTGARVRKHLVVTDPASPDSGMVNSLDTVRRGTELIIAGTDAGIVAVFDPRDRFPVYTIRPRPFQARNPAASNLPILAVATNNDGSLLFSAGIDDAISVWDPRTLGGESNSFDKPVLTLAGHTNSVTSLSVSPDNETLLSNSMDSTVRTWNIRPFVPGSPMAAAPGSTGYYTTLATPSPRAGRVLDGAPAGIESRLMRAAWSTFPIGRDGMRGTHIAAGGGDHTVAIWEARSGQLLNKLPGHQGAVTDVCFSPAEPIIASASSDGTVILGEIPSLRV</sequence>
<name>A0A5E8BK78_9ASCO</name>
<evidence type="ECO:0000313" key="6">
    <source>
        <dbReference type="Proteomes" id="UP000398389"/>
    </source>
</evidence>
<keyword evidence="1 3" id="KW-0853">WD repeat</keyword>
<feature type="repeat" description="WD" evidence="3">
    <location>
        <begin position="190"/>
        <end position="215"/>
    </location>
</feature>
<dbReference type="AlphaFoldDB" id="A0A5E8BK78"/>
<dbReference type="GO" id="GO:0003723">
    <property type="term" value="F:RNA binding"/>
    <property type="evidence" value="ECO:0007669"/>
    <property type="project" value="TreeGrafter"/>
</dbReference>
<feature type="repeat" description="WD" evidence="3">
    <location>
        <begin position="38"/>
        <end position="70"/>
    </location>
</feature>
<dbReference type="SUPFAM" id="SSF50978">
    <property type="entry name" value="WD40 repeat-like"/>
    <property type="match status" value="1"/>
</dbReference>
<protein>
    <submittedName>
        <fullName evidence="5">Uncharacterized protein</fullName>
    </submittedName>
</protein>
<dbReference type="InterPro" id="IPR001680">
    <property type="entry name" value="WD40_rpt"/>
</dbReference>
<reference evidence="5 6" key="1">
    <citation type="submission" date="2019-09" db="EMBL/GenBank/DDBJ databases">
        <authorList>
            <person name="Brejova B."/>
        </authorList>
    </citation>
    <scope>NUCLEOTIDE SEQUENCE [LARGE SCALE GENOMIC DNA]</scope>
</reference>
<gene>
    <name evidence="5" type="ORF">SAPINGB_P002943</name>
</gene>
<proteinExistence type="predicted"/>
<keyword evidence="2" id="KW-0677">Repeat</keyword>
<dbReference type="GeneID" id="43581761"/>
<dbReference type="Gene3D" id="2.130.10.10">
    <property type="entry name" value="YVTN repeat-like/Quinoprotein amine dehydrogenase"/>
    <property type="match status" value="1"/>
</dbReference>
<evidence type="ECO:0000256" key="3">
    <source>
        <dbReference type="PROSITE-ProRule" id="PRU00221"/>
    </source>
</evidence>
<dbReference type="InterPro" id="IPR052234">
    <property type="entry name" value="U5_snRNP_Component"/>
</dbReference>
<keyword evidence="6" id="KW-1185">Reference proteome</keyword>
<feature type="repeat" description="WD" evidence="3">
    <location>
        <begin position="327"/>
        <end position="352"/>
    </location>
</feature>
<dbReference type="SMART" id="SM00320">
    <property type="entry name" value="WD40"/>
    <property type="match status" value="7"/>
</dbReference>
<dbReference type="PANTHER" id="PTHR44006:SF1">
    <property type="entry name" value="U5 SMALL NUCLEAR RIBONUCLEOPROTEIN 40 KDA PROTEIN"/>
    <property type="match status" value="1"/>
</dbReference>
<evidence type="ECO:0000256" key="1">
    <source>
        <dbReference type="ARBA" id="ARBA00022574"/>
    </source>
</evidence>
<evidence type="ECO:0000256" key="2">
    <source>
        <dbReference type="ARBA" id="ARBA00022737"/>
    </source>
</evidence>
<dbReference type="OrthoDB" id="1068471at2759"/>
<feature type="repeat" description="WD" evidence="3">
    <location>
        <begin position="233"/>
        <end position="267"/>
    </location>
</feature>
<accession>A0A5E8BK78</accession>
<dbReference type="EMBL" id="CABVLU010000002">
    <property type="protein sequence ID" value="VVT50977.1"/>
    <property type="molecule type" value="Genomic_DNA"/>
</dbReference>